<comment type="caution">
    <text evidence="1">The sequence shown here is derived from an EMBL/GenBank/DDBJ whole genome shotgun (WGS) entry which is preliminary data.</text>
</comment>
<dbReference type="AlphaFoldDB" id="A0A0R2A6E6"/>
<reference evidence="1 2" key="1">
    <citation type="journal article" date="2015" name="Genome Announc.">
        <title>Expanding the biotechnology potential of lactobacilli through comparative genomics of 213 strains and associated genera.</title>
        <authorList>
            <person name="Sun Z."/>
            <person name="Harris H.M."/>
            <person name="McCann A."/>
            <person name="Guo C."/>
            <person name="Argimon S."/>
            <person name="Zhang W."/>
            <person name="Yang X."/>
            <person name="Jeffery I.B."/>
            <person name="Cooney J.C."/>
            <person name="Kagawa T.F."/>
            <person name="Liu W."/>
            <person name="Song Y."/>
            <person name="Salvetti E."/>
            <person name="Wrobel A."/>
            <person name="Rasinkangas P."/>
            <person name="Parkhill J."/>
            <person name="Rea M.C."/>
            <person name="O'Sullivan O."/>
            <person name="Ritari J."/>
            <person name="Douillard F.P."/>
            <person name="Paul Ross R."/>
            <person name="Yang R."/>
            <person name="Briner A.E."/>
            <person name="Felis G.E."/>
            <person name="de Vos W.M."/>
            <person name="Barrangou R."/>
            <person name="Klaenhammer T.R."/>
            <person name="Caufield P.W."/>
            <person name="Cui Y."/>
            <person name="Zhang H."/>
            <person name="O'Toole P.W."/>
        </authorList>
    </citation>
    <scope>NUCLEOTIDE SEQUENCE [LARGE SCALE GENOMIC DNA]</scope>
    <source>
        <strain evidence="1 2">DSM 20634</strain>
    </source>
</reference>
<name>A0A0R2A6E6_9LACO</name>
<dbReference type="GO" id="GO:0003677">
    <property type="term" value="F:DNA binding"/>
    <property type="evidence" value="ECO:0007669"/>
    <property type="project" value="InterPro"/>
</dbReference>
<sequence length="147" mass="16716">MVGKRYGRLVVLKRDGNSSNGGARWLCQCDCGVVCTVDGTRLRSGITSSCGCLRSEIARERFKTDPKICRNKGRRDHFYTETGLPYSSLRASKRNHTGVVGVSLDRKTGKWFARLMIHNRYVLLKSFDQFEEAVAARKTAEKKYLYK</sequence>
<protein>
    <submittedName>
        <fullName evidence="1">Uncharacterized protein</fullName>
    </submittedName>
</protein>
<dbReference type="STRING" id="1423813.FC26_GL000015"/>
<dbReference type="Proteomes" id="UP000051733">
    <property type="component" value="Unassembled WGS sequence"/>
</dbReference>
<accession>A0A0R2A6E6</accession>
<proteinExistence type="predicted"/>
<organism evidence="1 2">
    <name type="scientific">Paucilactobacillus vaccinostercus DSM 20634</name>
    <dbReference type="NCBI Taxonomy" id="1423813"/>
    <lineage>
        <taxon>Bacteria</taxon>
        <taxon>Bacillati</taxon>
        <taxon>Bacillota</taxon>
        <taxon>Bacilli</taxon>
        <taxon>Lactobacillales</taxon>
        <taxon>Lactobacillaceae</taxon>
        <taxon>Paucilactobacillus</taxon>
    </lineage>
</organism>
<gene>
    <name evidence="1" type="ORF">FC26_GL000015</name>
</gene>
<dbReference type="EMBL" id="AYYY01000007">
    <property type="protein sequence ID" value="KRM62229.1"/>
    <property type="molecule type" value="Genomic_DNA"/>
</dbReference>
<evidence type="ECO:0000313" key="1">
    <source>
        <dbReference type="EMBL" id="KRM62229.1"/>
    </source>
</evidence>
<dbReference type="SUPFAM" id="SSF54171">
    <property type="entry name" value="DNA-binding domain"/>
    <property type="match status" value="1"/>
</dbReference>
<evidence type="ECO:0000313" key="2">
    <source>
        <dbReference type="Proteomes" id="UP000051733"/>
    </source>
</evidence>
<keyword evidence="2" id="KW-1185">Reference proteome</keyword>
<dbReference type="PATRIC" id="fig|1423813.3.peg.15"/>
<dbReference type="InterPro" id="IPR016177">
    <property type="entry name" value="DNA-bd_dom_sf"/>
</dbReference>